<dbReference type="PROSITE" id="PS50053">
    <property type="entry name" value="UBIQUITIN_2"/>
    <property type="match status" value="1"/>
</dbReference>
<dbReference type="EMBL" id="LSRX01000014">
    <property type="protein sequence ID" value="OLQ14540.1"/>
    <property type="molecule type" value="Genomic_DNA"/>
</dbReference>
<dbReference type="GO" id="GO:0003924">
    <property type="term" value="F:GTPase activity"/>
    <property type="evidence" value="ECO:0007669"/>
    <property type="project" value="InterPro"/>
</dbReference>
<dbReference type="Gene3D" id="3.10.20.90">
    <property type="entry name" value="Phosphatidylinositol 3-kinase Catalytic Subunit, Chain A, domain 1"/>
    <property type="match status" value="1"/>
</dbReference>
<evidence type="ECO:0000256" key="1">
    <source>
        <dbReference type="ARBA" id="ARBA00022741"/>
    </source>
</evidence>
<protein>
    <submittedName>
        <fullName evidence="4">Ras-related protein SEC4</fullName>
    </submittedName>
</protein>
<dbReference type="Pfam" id="PF00240">
    <property type="entry name" value="ubiquitin"/>
    <property type="match status" value="1"/>
</dbReference>
<dbReference type="SMART" id="SM00175">
    <property type="entry name" value="RAB"/>
    <property type="match status" value="1"/>
</dbReference>
<reference evidence="4 5" key="1">
    <citation type="submission" date="2016-02" db="EMBL/GenBank/DDBJ databases">
        <title>Genome analysis of coral dinoflagellate symbionts highlights evolutionary adaptations to a symbiotic lifestyle.</title>
        <authorList>
            <person name="Aranda M."/>
            <person name="Li Y."/>
            <person name="Liew Y.J."/>
            <person name="Baumgarten S."/>
            <person name="Simakov O."/>
            <person name="Wilson M."/>
            <person name="Piel J."/>
            <person name="Ashoor H."/>
            <person name="Bougouffa S."/>
            <person name="Bajic V.B."/>
            <person name="Ryu T."/>
            <person name="Ravasi T."/>
            <person name="Bayer T."/>
            <person name="Micklem G."/>
            <person name="Kim H."/>
            <person name="Bhak J."/>
            <person name="Lajeunesse T.C."/>
            <person name="Voolstra C.R."/>
        </authorList>
    </citation>
    <scope>NUCLEOTIDE SEQUENCE [LARGE SCALE GENOMIC DNA]</scope>
    <source>
        <strain evidence="4 5">CCMP2467</strain>
    </source>
</reference>
<evidence type="ECO:0000313" key="5">
    <source>
        <dbReference type="Proteomes" id="UP000186817"/>
    </source>
</evidence>
<organism evidence="4 5">
    <name type="scientific">Symbiodinium microadriaticum</name>
    <name type="common">Dinoflagellate</name>
    <name type="synonym">Zooxanthella microadriatica</name>
    <dbReference type="NCBI Taxonomy" id="2951"/>
    <lineage>
        <taxon>Eukaryota</taxon>
        <taxon>Sar</taxon>
        <taxon>Alveolata</taxon>
        <taxon>Dinophyceae</taxon>
        <taxon>Suessiales</taxon>
        <taxon>Symbiodiniaceae</taxon>
        <taxon>Symbiodinium</taxon>
    </lineage>
</organism>
<dbReference type="PROSITE" id="PS51419">
    <property type="entry name" value="RAB"/>
    <property type="match status" value="1"/>
</dbReference>
<dbReference type="InterPro" id="IPR027417">
    <property type="entry name" value="P-loop_NTPase"/>
</dbReference>
<keyword evidence="2" id="KW-0342">GTP-binding</keyword>
<dbReference type="InterPro" id="IPR020849">
    <property type="entry name" value="Small_GTPase_Ras-type"/>
</dbReference>
<dbReference type="GO" id="GO:0007165">
    <property type="term" value="P:signal transduction"/>
    <property type="evidence" value="ECO:0007669"/>
    <property type="project" value="InterPro"/>
</dbReference>
<dbReference type="InterPro" id="IPR000626">
    <property type="entry name" value="Ubiquitin-like_dom"/>
</dbReference>
<evidence type="ECO:0000256" key="2">
    <source>
        <dbReference type="ARBA" id="ARBA00023134"/>
    </source>
</evidence>
<dbReference type="PROSITE" id="PS51421">
    <property type="entry name" value="RAS"/>
    <property type="match status" value="1"/>
</dbReference>
<dbReference type="CDD" id="cd17039">
    <property type="entry name" value="Ubl_ubiquitin_like"/>
    <property type="match status" value="1"/>
</dbReference>
<comment type="caution">
    <text evidence="4">The sequence shown here is derived from an EMBL/GenBank/DDBJ whole genome shotgun (WGS) entry which is preliminary data.</text>
</comment>
<dbReference type="Gene3D" id="3.40.50.300">
    <property type="entry name" value="P-loop containing nucleotide triphosphate hydrolases"/>
    <property type="match status" value="1"/>
</dbReference>
<sequence length="473" mass="52308">MFAALDSASEDESEDVKKFEKAVLQPPGTVEEEGVFSVASKKKRNANICQLEGYWRRGARSIHIRWTKENRKSRGCGAVYLQGHAEDHADGHTTGAVPKAETSILTSGTTARELSNIVWSVPAPEWLTSPLPSRAVEFLPQESANVLWALAVPCVTKPLNAPVSSLPAALEDFVVALQVTLLQYSDETPQHLFCIAVGFTDQEYSPEVVHVRVFYTSGEVALDERLHVDMPVGVLLRRISQQKKTPRSHLSLVYDGKILSSNTLLRDLELVEGDCIHVVRSAGNAYPAWTAGGRIDHFLQCFLLGSPGAGKSVLFRSFCPDHFQDTYSESLGIACRKVFIRTDEEETVQVKFWNVHGVAPRIRTQSCPSLRHRSRSGAGFLAVFNVQNRSTFEDLPALFHESQHVEGGDPAATSHLCLVGNHFGSRARVVSEAEGERLAEVLGCRYYEVSSETGEGLKEVLDAWLDIHFERIL</sequence>
<dbReference type="Pfam" id="PF00071">
    <property type="entry name" value="Ras"/>
    <property type="match status" value="1"/>
</dbReference>
<dbReference type="GO" id="GO:0016020">
    <property type="term" value="C:membrane"/>
    <property type="evidence" value="ECO:0007669"/>
    <property type="project" value="InterPro"/>
</dbReference>
<gene>
    <name evidence="4" type="primary">SEC4</name>
    <name evidence="4" type="ORF">AK812_SmicGene1321</name>
</gene>
<dbReference type="GO" id="GO:0005525">
    <property type="term" value="F:GTP binding"/>
    <property type="evidence" value="ECO:0007669"/>
    <property type="project" value="UniProtKB-KW"/>
</dbReference>
<dbReference type="PANTHER" id="PTHR24070">
    <property type="entry name" value="RAS, DI-RAS, AND RHEB FAMILY MEMBERS OF SMALL GTPASE SUPERFAMILY"/>
    <property type="match status" value="1"/>
</dbReference>
<dbReference type="InterPro" id="IPR001806">
    <property type="entry name" value="Small_GTPase"/>
</dbReference>
<dbReference type="SUPFAM" id="SSF52540">
    <property type="entry name" value="P-loop containing nucleoside triphosphate hydrolases"/>
    <property type="match status" value="1"/>
</dbReference>
<accession>A0A1Q9F4D3</accession>
<dbReference type="AlphaFoldDB" id="A0A1Q9F4D3"/>
<keyword evidence="1" id="KW-0547">Nucleotide-binding</keyword>
<dbReference type="InterPro" id="IPR029071">
    <property type="entry name" value="Ubiquitin-like_domsf"/>
</dbReference>
<dbReference type="SUPFAM" id="SSF54236">
    <property type="entry name" value="Ubiquitin-like"/>
    <property type="match status" value="1"/>
</dbReference>
<evidence type="ECO:0000259" key="3">
    <source>
        <dbReference type="PROSITE" id="PS50053"/>
    </source>
</evidence>
<feature type="domain" description="Ubiquitin-like" evidence="3">
    <location>
        <begin position="209"/>
        <end position="285"/>
    </location>
</feature>
<evidence type="ECO:0000313" key="4">
    <source>
        <dbReference type="EMBL" id="OLQ14540.1"/>
    </source>
</evidence>
<dbReference type="OrthoDB" id="417675at2759"/>
<keyword evidence="5" id="KW-1185">Reference proteome</keyword>
<dbReference type="Proteomes" id="UP000186817">
    <property type="component" value="Unassembled WGS sequence"/>
</dbReference>
<proteinExistence type="predicted"/>
<name>A0A1Q9F4D3_SYMMI</name>
<dbReference type="SMART" id="SM00173">
    <property type="entry name" value="RAS"/>
    <property type="match status" value="1"/>
</dbReference>